<keyword evidence="6" id="KW-0460">Magnesium</keyword>
<dbReference type="AlphaFoldDB" id="A0A031LMX1"/>
<proteinExistence type="inferred from homology"/>
<dbReference type="UniPathway" id="UPA00070">
    <property type="reaction ID" value="UER00119"/>
</dbReference>
<feature type="binding site" evidence="6">
    <location>
        <position position="90"/>
    </location>
    <ligand>
        <name>5-phospho-alpha-D-ribose 1-diphosphate</name>
        <dbReference type="ChEBI" id="CHEBI:58017"/>
        <note>ligand shared between dimeric partners</note>
    </ligand>
</feature>
<reference evidence="8 9" key="1">
    <citation type="submission" date="2014-03" db="EMBL/GenBank/DDBJ databases">
        <title>Draft genome sequence of the novel thermoacidophilic archaea Acidianus copahuensis ALE1 strain, isolated from Copahue volcanic area in Neuquen Argentina.</title>
        <authorList>
            <person name="Urbieta M.S."/>
            <person name="Rascovan N."/>
            <person name="Castro C."/>
            <person name="Revale S."/>
            <person name="Giaveno M.A."/>
            <person name="Vazquez M.P."/>
            <person name="Donati E.R."/>
        </authorList>
    </citation>
    <scope>NUCLEOTIDE SEQUENCE [LARGE SCALE GENOMIC DNA]</scope>
    <source>
        <strain evidence="8 9">ALE1</strain>
    </source>
</reference>
<keyword evidence="5 6" id="KW-0665">Pyrimidine biosynthesis</keyword>
<dbReference type="EC" id="2.4.2.10" evidence="2 6"/>
<evidence type="ECO:0000256" key="5">
    <source>
        <dbReference type="ARBA" id="ARBA00022975"/>
    </source>
</evidence>
<comment type="similarity">
    <text evidence="6">Belongs to the purine/pyrimidine phosphoribosyltransferase family. PyrE subfamily.</text>
</comment>
<dbReference type="InterPro" id="IPR029057">
    <property type="entry name" value="PRTase-like"/>
</dbReference>
<comment type="catalytic activity">
    <reaction evidence="6">
        <text>orotidine 5'-phosphate + diphosphate = orotate + 5-phospho-alpha-D-ribose 1-diphosphate</text>
        <dbReference type="Rhea" id="RHEA:10380"/>
        <dbReference type="ChEBI" id="CHEBI:30839"/>
        <dbReference type="ChEBI" id="CHEBI:33019"/>
        <dbReference type="ChEBI" id="CHEBI:57538"/>
        <dbReference type="ChEBI" id="CHEBI:58017"/>
        <dbReference type="EC" id="2.4.2.10"/>
    </reaction>
</comment>
<feature type="binding site" evidence="6">
    <location>
        <position position="86"/>
    </location>
    <ligand>
        <name>5-phospho-alpha-D-ribose 1-diphosphate</name>
        <dbReference type="ChEBI" id="CHEBI:58017"/>
        <note>ligand shared between dimeric partners</note>
    </ligand>
</feature>
<dbReference type="Gene3D" id="3.40.50.2020">
    <property type="match status" value="1"/>
</dbReference>
<dbReference type="SUPFAM" id="SSF53271">
    <property type="entry name" value="PRTase-like"/>
    <property type="match status" value="1"/>
</dbReference>
<evidence type="ECO:0000256" key="3">
    <source>
        <dbReference type="ARBA" id="ARBA00022676"/>
    </source>
</evidence>
<comment type="caution">
    <text evidence="6">Lacks conserved residue(s) required for the propagation of feature annotation.</text>
</comment>
<feature type="binding site" description="in other chain" evidence="6">
    <location>
        <begin position="111"/>
        <end position="119"/>
    </location>
    <ligand>
        <name>5-phospho-alpha-D-ribose 1-diphosphate</name>
        <dbReference type="ChEBI" id="CHEBI:58017"/>
        <note>ligand shared between dimeric partners</note>
    </ligand>
</feature>
<evidence type="ECO:0000256" key="4">
    <source>
        <dbReference type="ARBA" id="ARBA00022679"/>
    </source>
</evidence>
<dbReference type="InterPro" id="IPR000836">
    <property type="entry name" value="PRTase_dom"/>
</dbReference>
<gene>
    <name evidence="6" type="primary">pyrE</name>
    <name evidence="8" type="ORF">CM19_07555</name>
</gene>
<dbReference type="EMBL" id="JFZT01000044">
    <property type="protein sequence ID" value="EZQ04831.1"/>
    <property type="molecule type" value="Genomic_DNA"/>
</dbReference>
<dbReference type="CDD" id="cd06223">
    <property type="entry name" value="PRTases_typeI"/>
    <property type="match status" value="1"/>
</dbReference>
<dbReference type="GO" id="GO:0044205">
    <property type="term" value="P:'de novo' UMP biosynthetic process"/>
    <property type="evidence" value="ECO:0007669"/>
    <property type="project" value="UniProtKB-UniRule"/>
</dbReference>
<keyword evidence="3 6" id="KW-0328">Glycosyltransferase</keyword>
<feature type="binding site" evidence="6">
    <location>
        <position position="92"/>
    </location>
    <ligand>
        <name>5-phospho-alpha-D-ribose 1-diphosphate</name>
        <dbReference type="ChEBI" id="CHEBI:58017"/>
        <note>ligand shared between dimeric partners</note>
    </ligand>
</feature>
<feature type="domain" description="Phosphoribosyltransferase" evidence="7">
    <location>
        <begin position="53"/>
        <end position="150"/>
    </location>
</feature>
<dbReference type="PANTHER" id="PTHR19278">
    <property type="entry name" value="OROTATE PHOSPHORIBOSYLTRANSFERASE"/>
    <property type="match status" value="1"/>
</dbReference>
<accession>A0A031LMX1</accession>
<comment type="caution">
    <text evidence="8">The sequence shown here is derived from an EMBL/GenBank/DDBJ whole genome shotgun (WGS) entry which is preliminary data.</text>
</comment>
<dbReference type="OrthoDB" id="9089at2157"/>
<protein>
    <recommendedName>
        <fullName evidence="2 6">Orotate phosphoribosyltransferase</fullName>
        <shortName evidence="6">OPRT</shortName>
        <shortName evidence="6">OPRTase</shortName>
        <ecNumber evidence="2 6">2.4.2.10</ecNumber>
    </recommendedName>
</protein>
<keyword evidence="9" id="KW-1185">Reference proteome</keyword>
<organism evidence="8 9">
    <name type="scientific">Candidatus Acidianus copahuensis</name>
    <dbReference type="NCBI Taxonomy" id="1160895"/>
    <lineage>
        <taxon>Archaea</taxon>
        <taxon>Thermoproteota</taxon>
        <taxon>Thermoprotei</taxon>
        <taxon>Sulfolobales</taxon>
        <taxon>Sulfolobaceae</taxon>
        <taxon>Acidianus</taxon>
    </lineage>
</organism>
<evidence type="ECO:0000259" key="7">
    <source>
        <dbReference type="Pfam" id="PF00156"/>
    </source>
</evidence>
<dbReference type="NCBIfam" id="TIGR00336">
    <property type="entry name" value="pyrE"/>
    <property type="match status" value="1"/>
</dbReference>
<dbReference type="InterPro" id="IPR023031">
    <property type="entry name" value="OPRT"/>
</dbReference>
<dbReference type="GO" id="GO:0000287">
    <property type="term" value="F:magnesium ion binding"/>
    <property type="evidence" value="ECO:0007669"/>
    <property type="project" value="UniProtKB-UniRule"/>
</dbReference>
<dbReference type="InterPro" id="IPR004467">
    <property type="entry name" value="Or_phspho_trans_dom"/>
</dbReference>
<dbReference type="GO" id="GO:0019856">
    <property type="term" value="P:pyrimidine nucleobase biosynthetic process"/>
    <property type="evidence" value="ECO:0007669"/>
    <property type="project" value="TreeGrafter"/>
</dbReference>
<evidence type="ECO:0000256" key="1">
    <source>
        <dbReference type="ARBA" id="ARBA00004889"/>
    </source>
</evidence>
<dbReference type="Proteomes" id="UP000024332">
    <property type="component" value="Unassembled WGS sequence"/>
</dbReference>
<sequence>MNFAEELLDKKLLLIGSFVLTSGRTSPYYLDLRRLPNYQVFFDVVSKAIDLIKGVKFDMILGVATGGVPLASFLSCKLTTPMGYVRLEKKGHGTDKLLEADVKGKKVIIVDDVATSGGSIEKSALIIRENGGEVNDALVIVDREEGAKERLQDLGINLYSVFSIHEILNEISSKLSDQERKLLQDYLVKKVE</sequence>
<evidence type="ECO:0000313" key="9">
    <source>
        <dbReference type="Proteomes" id="UP000024332"/>
    </source>
</evidence>
<dbReference type="Pfam" id="PF00156">
    <property type="entry name" value="Pribosyltran"/>
    <property type="match status" value="1"/>
</dbReference>
<evidence type="ECO:0000256" key="6">
    <source>
        <dbReference type="HAMAP-Rule" id="MF_01208"/>
    </source>
</evidence>
<feature type="binding site" evidence="6">
    <location>
        <position position="143"/>
    </location>
    <ligand>
        <name>orotate</name>
        <dbReference type="ChEBI" id="CHEBI:30839"/>
    </ligand>
</feature>
<dbReference type="PANTHER" id="PTHR19278:SF9">
    <property type="entry name" value="URIDINE 5'-MONOPHOSPHATE SYNTHASE"/>
    <property type="match status" value="1"/>
</dbReference>
<name>A0A031LMX1_9CREN</name>
<evidence type="ECO:0000313" key="8">
    <source>
        <dbReference type="EMBL" id="EZQ04831.1"/>
    </source>
</evidence>
<dbReference type="HAMAP" id="MF_01208">
    <property type="entry name" value="PyrE"/>
    <property type="match status" value="1"/>
</dbReference>
<feature type="binding site" evidence="6">
    <location>
        <position position="115"/>
    </location>
    <ligand>
        <name>orotate</name>
        <dbReference type="ChEBI" id="CHEBI:30839"/>
    </ligand>
</feature>
<comment type="subunit">
    <text evidence="6">Homodimer.</text>
</comment>
<dbReference type="STRING" id="1160895.CM19_07555"/>
<comment type="function">
    <text evidence="6">Catalyzes the transfer of a ribosyl phosphate group from 5-phosphoribose 1-diphosphate to orotate, leading to the formation of orotidine monophosphate (OMP).</text>
</comment>
<keyword evidence="4 6" id="KW-0808">Transferase</keyword>
<evidence type="ECO:0000256" key="2">
    <source>
        <dbReference type="ARBA" id="ARBA00011971"/>
    </source>
</evidence>
<comment type="cofactor">
    <cofactor evidence="6">
        <name>Mg(2+)</name>
        <dbReference type="ChEBI" id="CHEBI:18420"/>
    </cofactor>
</comment>
<comment type="pathway">
    <text evidence="1 6">Pyrimidine metabolism; UMP biosynthesis via de novo pathway; UMP from orotate: step 1/2.</text>
</comment>
<dbReference type="GO" id="GO:0004588">
    <property type="term" value="F:orotate phosphoribosyltransferase activity"/>
    <property type="evidence" value="ECO:0007669"/>
    <property type="project" value="UniProtKB-UniRule"/>
</dbReference>
<dbReference type="RefSeq" id="WP_048099754.1">
    <property type="nucleotide sequence ID" value="NZ_JFZT01000044.1"/>
</dbReference>